<evidence type="ECO:0000256" key="1">
    <source>
        <dbReference type="SAM" id="Phobius"/>
    </source>
</evidence>
<dbReference type="RefSeq" id="WP_250928866.1">
    <property type="nucleotide sequence ID" value="NZ_JAMQBK010000029.1"/>
</dbReference>
<feature type="transmembrane region" description="Helical" evidence="1">
    <location>
        <begin position="223"/>
        <end position="246"/>
    </location>
</feature>
<protein>
    <submittedName>
        <fullName evidence="2">Uncharacterized protein</fullName>
    </submittedName>
</protein>
<gene>
    <name evidence="2" type="ORF">NB063_11495</name>
</gene>
<evidence type="ECO:0000313" key="3">
    <source>
        <dbReference type="Proteomes" id="UP001202961"/>
    </source>
</evidence>
<dbReference type="Proteomes" id="UP001202961">
    <property type="component" value="Unassembled WGS sequence"/>
</dbReference>
<keyword evidence="1" id="KW-0472">Membrane</keyword>
<feature type="transmembrane region" description="Helical" evidence="1">
    <location>
        <begin position="74"/>
        <end position="97"/>
    </location>
</feature>
<keyword evidence="1" id="KW-0812">Transmembrane</keyword>
<evidence type="ECO:0000313" key="2">
    <source>
        <dbReference type="EMBL" id="MCM2371229.1"/>
    </source>
</evidence>
<feature type="transmembrane region" description="Helical" evidence="1">
    <location>
        <begin position="185"/>
        <end position="203"/>
    </location>
</feature>
<feature type="transmembrane region" description="Helical" evidence="1">
    <location>
        <begin position="143"/>
        <end position="164"/>
    </location>
</feature>
<organism evidence="2 3">
    <name type="scientific">Aporhodopirellula aestuarii</name>
    <dbReference type="NCBI Taxonomy" id="2950107"/>
    <lineage>
        <taxon>Bacteria</taxon>
        <taxon>Pseudomonadati</taxon>
        <taxon>Planctomycetota</taxon>
        <taxon>Planctomycetia</taxon>
        <taxon>Pirellulales</taxon>
        <taxon>Pirellulaceae</taxon>
        <taxon>Aporhodopirellula</taxon>
    </lineage>
</organism>
<feature type="transmembrane region" description="Helical" evidence="1">
    <location>
        <begin position="292"/>
        <end position="313"/>
    </location>
</feature>
<sequence>MSPIEEDFRPQTLPQQLREIWNRSGIGNHRRLWIAVIGWGIINLFLSAAIYAWHWANSAGWVPPKLNIGPIGTFIFTFSYALQRNVTLIGIVHFVLWSQWRAPNRPPTWQLILGVFLFGFYSMAIQYAPFFTHTHTSIWVRSWVNYLVTCAWYVLLFRSTATFVGHQLVEADRNDTSPNTRRDVWSLRGMFLAATLVASTIAIKRWIHVYFIETDPLSMPGYSVWINVSSEIAEFITTVLLVYAVVAIVTRRGILVPASLVFASAVIDWSAMHLTSRLLPAFYGRAELSQQLSYIGISITTIMMLHWIAFRVWRWAGYQLREVSPNARTV</sequence>
<feature type="transmembrane region" description="Helical" evidence="1">
    <location>
        <begin position="253"/>
        <end position="272"/>
    </location>
</feature>
<accession>A0ABT0U3J2</accession>
<feature type="transmembrane region" description="Helical" evidence="1">
    <location>
        <begin position="109"/>
        <end position="131"/>
    </location>
</feature>
<reference evidence="2 3" key="1">
    <citation type="journal article" date="2022" name="Syst. Appl. Microbiol.">
        <title>Rhodopirellula aestuarii sp. nov., a novel member of the genus Rhodopirellula isolated from brackish sediments collected in the Tagus River estuary, Portugal.</title>
        <authorList>
            <person name="Vitorino I.R."/>
            <person name="Klimek D."/>
            <person name="Calusinska M."/>
            <person name="Lobo-da-Cunha A."/>
            <person name="Vasconcelos V."/>
            <person name="Lage O.M."/>
        </authorList>
    </citation>
    <scope>NUCLEOTIDE SEQUENCE [LARGE SCALE GENOMIC DNA]</scope>
    <source>
        <strain evidence="2 3">ICT_H3.1</strain>
    </source>
</reference>
<comment type="caution">
    <text evidence="2">The sequence shown here is derived from an EMBL/GenBank/DDBJ whole genome shotgun (WGS) entry which is preliminary data.</text>
</comment>
<feature type="transmembrane region" description="Helical" evidence="1">
    <location>
        <begin position="32"/>
        <end position="54"/>
    </location>
</feature>
<keyword evidence="3" id="KW-1185">Reference proteome</keyword>
<proteinExistence type="predicted"/>
<dbReference type="EMBL" id="JAMQBK010000029">
    <property type="protein sequence ID" value="MCM2371229.1"/>
    <property type="molecule type" value="Genomic_DNA"/>
</dbReference>
<keyword evidence="1" id="KW-1133">Transmembrane helix</keyword>
<name>A0ABT0U3J2_9BACT</name>